<protein>
    <submittedName>
        <fullName evidence="1">Uncharacterized protein</fullName>
    </submittedName>
</protein>
<accession>A0A9Q1FE77</accession>
<comment type="caution">
    <text evidence="1">The sequence shown here is derived from an EMBL/GenBank/DDBJ whole genome shotgun (WGS) entry which is preliminary data.</text>
</comment>
<dbReference type="AlphaFoldDB" id="A0A9Q1FE77"/>
<dbReference type="EMBL" id="JAINUF010000006">
    <property type="protein sequence ID" value="KAJ8356614.1"/>
    <property type="molecule type" value="Genomic_DNA"/>
</dbReference>
<sequence length="135" mass="15059">MHYRCGNNRVASAASIKICDRQARLRDPSAEELNGRESRRLCGPLGQPRLLFNRGPSSLHRRSLLSRIRFKTPLLSRHRDRALGLVDLGKFTSSHDSRGVNYSTGAALPFEQTHIRSRRLMNSGALRPAALAAKS</sequence>
<organism evidence="1 2">
    <name type="scientific">Synaphobranchus kaupii</name>
    <name type="common">Kaup's arrowtooth eel</name>
    <dbReference type="NCBI Taxonomy" id="118154"/>
    <lineage>
        <taxon>Eukaryota</taxon>
        <taxon>Metazoa</taxon>
        <taxon>Chordata</taxon>
        <taxon>Craniata</taxon>
        <taxon>Vertebrata</taxon>
        <taxon>Euteleostomi</taxon>
        <taxon>Actinopterygii</taxon>
        <taxon>Neopterygii</taxon>
        <taxon>Teleostei</taxon>
        <taxon>Anguilliformes</taxon>
        <taxon>Synaphobranchidae</taxon>
        <taxon>Synaphobranchus</taxon>
    </lineage>
</organism>
<gene>
    <name evidence="1" type="ORF">SKAU_G00194080</name>
</gene>
<evidence type="ECO:0000313" key="2">
    <source>
        <dbReference type="Proteomes" id="UP001152622"/>
    </source>
</evidence>
<evidence type="ECO:0000313" key="1">
    <source>
        <dbReference type="EMBL" id="KAJ8356614.1"/>
    </source>
</evidence>
<proteinExistence type="predicted"/>
<dbReference type="Proteomes" id="UP001152622">
    <property type="component" value="Chromosome 6"/>
</dbReference>
<keyword evidence="2" id="KW-1185">Reference proteome</keyword>
<name>A0A9Q1FE77_SYNKA</name>
<reference evidence="1" key="1">
    <citation type="journal article" date="2023" name="Science">
        <title>Genome structures resolve the early diversification of teleost fishes.</title>
        <authorList>
            <person name="Parey E."/>
            <person name="Louis A."/>
            <person name="Montfort J."/>
            <person name="Bouchez O."/>
            <person name="Roques C."/>
            <person name="Iampietro C."/>
            <person name="Lluch J."/>
            <person name="Castinel A."/>
            <person name="Donnadieu C."/>
            <person name="Desvignes T."/>
            <person name="Floi Bucao C."/>
            <person name="Jouanno E."/>
            <person name="Wen M."/>
            <person name="Mejri S."/>
            <person name="Dirks R."/>
            <person name="Jansen H."/>
            <person name="Henkel C."/>
            <person name="Chen W.J."/>
            <person name="Zahm M."/>
            <person name="Cabau C."/>
            <person name="Klopp C."/>
            <person name="Thompson A.W."/>
            <person name="Robinson-Rechavi M."/>
            <person name="Braasch I."/>
            <person name="Lecointre G."/>
            <person name="Bobe J."/>
            <person name="Postlethwait J.H."/>
            <person name="Berthelot C."/>
            <person name="Roest Crollius H."/>
            <person name="Guiguen Y."/>
        </authorList>
    </citation>
    <scope>NUCLEOTIDE SEQUENCE</scope>
    <source>
        <strain evidence="1">WJC10195</strain>
    </source>
</reference>